<evidence type="ECO:0000313" key="1">
    <source>
        <dbReference type="EMBL" id="MEQ2265478.1"/>
    </source>
</evidence>
<reference evidence="1 2" key="1">
    <citation type="submission" date="2021-06" db="EMBL/GenBank/DDBJ databases">
        <authorList>
            <person name="Palmer J.M."/>
        </authorList>
    </citation>
    <scope>NUCLEOTIDE SEQUENCE [LARGE SCALE GENOMIC DNA]</scope>
    <source>
        <strain evidence="1 2">XR_2019</strain>
        <tissue evidence="1">Muscle</tissue>
    </source>
</reference>
<keyword evidence="2" id="KW-1185">Reference proteome</keyword>
<gene>
    <name evidence="1" type="ORF">XENORESO_007791</name>
</gene>
<sequence length="50" mass="5077">TVPAVSPADPCFWSYLHTQVCPGSLGAPRPSPAGVPGQSPRSLCLLEATG</sequence>
<dbReference type="Proteomes" id="UP001444071">
    <property type="component" value="Unassembled WGS sequence"/>
</dbReference>
<organism evidence="1 2">
    <name type="scientific">Xenotaenia resolanae</name>
    <dbReference type="NCBI Taxonomy" id="208358"/>
    <lineage>
        <taxon>Eukaryota</taxon>
        <taxon>Metazoa</taxon>
        <taxon>Chordata</taxon>
        <taxon>Craniata</taxon>
        <taxon>Vertebrata</taxon>
        <taxon>Euteleostomi</taxon>
        <taxon>Actinopterygii</taxon>
        <taxon>Neopterygii</taxon>
        <taxon>Teleostei</taxon>
        <taxon>Neoteleostei</taxon>
        <taxon>Acanthomorphata</taxon>
        <taxon>Ovalentaria</taxon>
        <taxon>Atherinomorphae</taxon>
        <taxon>Cyprinodontiformes</taxon>
        <taxon>Goodeidae</taxon>
        <taxon>Xenotaenia</taxon>
    </lineage>
</organism>
<comment type="caution">
    <text evidence="1">The sequence shown here is derived from an EMBL/GenBank/DDBJ whole genome shotgun (WGS) entry which is preliminary data.</text>
</comment>
<proteinExistence type="predicted"/>
<protein>
    <submittedName>
        <fullName evidence="1">Uncharacterized protein</fullName>
    </submittedName>
</protein>
<evidence type="ECO:0000313" key="2">
    <source>
        <dbReference type="Proteomes" id="UP001444071"/>
    </source>
</evidence>
<name>A0ABV0W947_9TELE</name>
<dbReference type="EMBL" id="JAHRIM010032539">
    <property type="protein sequence ID" value="MEQ2265478.1"/>
    <property type="molecule type" value="Genomic_DNA"/>
</dbReference>
<feature type="non-terminal residue" evidence="1">
    <location>
        <position position="1"/>
    </location>
</feature>
<accession>A0ABV0W947</accession>